<keyword evidence="1 3" id="KW-0853">WD repeat</keyword>
<dbReference type="Proteomes" id="UP000823399">
    <property type="component" value="Unassembled WGS sequence"/>
</dbReference>
<feature type="compositionally biased region" description="Polar residues" evidence="4">
    <location>
        <begin position="174"/>
        <end position="191"/>
    </location>
</feature>
<dbReference type="PANTHER" id="PTHR19848:SF8">
    <property type="entry name" value="F-BOX AND WD REPEAT DOMAIN CONTAINING 7"/>
    <property type="match status" value="1"/>
</dbReference>
<dbReference type="PROSITE" id="PS50082">
    <property type="entry name" value="WD_REPEATS_2"/>
    <property type="match status" value="1"/>
</dbReference>
<proteinExistence type="predicted"/>
<dbReference type="PANTHER" id="PTHR19848">
    <property type="entry name" value="WD40 REPEAT PROTEIN"/>
    <property type="match status" value="1"/>
</dbReference>
<dbReference type="InterPro" id="IPR019775">
    <property type="entry name" value="WD40_repeat_CS"/>
</dbReference>
<name>A0A9P7F1I6_9AGAM</name>
<reference evidence="5" key="1">
    <citation type="journal article" date="2020" name="New Phytol.">
        <title>Comparative genomics reveals dynamic genome evolution in host specialist ectomycorrhizal fungi.</title>
        <authorList>
            <person name="Lofgren L.A."/>
            <person name="Nguyen N.H."/>
            <person name="Vilgalys R."/>
            <person name="Ruytinx J."/>
            <person name="Liao H.L."/>
            <person name="Branco S."/>
            <person name="Kuo A."/>
            <person name="LaButti K."/>
            <person name="Lipzen A."/>
            <person name="Andreopoulos W."/>
            <person name="Pangilinan J."/>
            <person name="Riley R."/>
            <person name="Hundley H."/>
            <person name="Na H."/>
            <person name="Barry K."/>
            <person name="Grigoriev I.V."/>
            <person name="Stajich J.E."/>
            <person name="Kennedy P.G."/>
        </authorList>
    </citation>
    <scope>NUCLEOTIDE SEQUENCE</scope>
    <source>
        <strain evidence="5">FC423</strain>
    </source>
</reference>
<dbReference type="Gene3D" id="2.130.10.10">
    <property type="entry name" value="YVTN repeat-like/Quinoprotein amine dehydrogenase"/>
    <property type="match status" value="1"/>
</dbReference>
<dbReference type="SUPFAM" id="SSF50978">
    <property type="entry name" value="WD40 repeat-like"/>
    <property type="match status" value="1"/>
</dbReference>
<dbReference type="PROSITE" id="PS50294">
    <property type="entry name" value="WD_REPEATS_REGION"/>
    <property type="match status" value="1"/>
</dbReference>
<evidence type="ECO:0000256" key="3">
    <source>
        <dbReference type="PROSITE-ProRule" id="PRU00221"/>
    </source>
</evidence>
<dbReference type="OrthoDB" id="3267146at2759"/>
<feature type="repeat" description="WD" evidence="3">
    <location>
        <begin position="24"/>
        <end position="58"/>
    </location>
</feature>
<dbReference type="Pfam" id="PF00400">
    <property type="entry name" value="WD40"/>
    <property type="match status" value="1"/>
</dbReference>
<dbReference type="PROSITE" id="PS00678">
    <property type="entry name" value="WD_REPEATS_1"/>
    <property type="match status" value="1"/>
</dbReference>
<protein>
    <submittedName>
        <fullName evidence="5">Uncharacterized protein</fullName>
    </submittedName>
</protein>
<organism evidence="5 6">
    <name type="scientific">Suillus discolor</name>
    <dbReference type="NCBI Taxonomy" id="1912936"/>
    <lineage>
        <taxon>Eukaryota</taxon>
        <taxon>Fungi</taxon>
        <taxon>Dikarya</taxon>
        <taxon>Basidiomycota</taxon>
        <taxon>Agaricomycotina</taxon>
        <taxon>Agaricomycetes</taxon>
        <taxon>Agaricomycetidae</taxon>
        <taxon>Boletales</taxon>
        <taxon>Suillineae</taxon>
        <taxon>Suillaceae</taxon>
        <taxon>Suillus</taxon>
    </lineage>
</organism>
<dbReference type="EMBL" id="JABBWM010000055">
    <property type="protein sequence ID" value="KAG2100172.1"/>
    <property type="molecule type" value="Genomic_DNA"/>
</dbReference>
<keyword evidence="2" id="KW-0677">Repeat</keyword>
<evidence type="ECO:0000313" key="5">
    <source>
        <dbReference type="EMBL" id="KAG2100172.1"/>
    </source>
</evidence>
<sequence length="191" mass="20357">MGTTLCPVQMTRDMKTGEAVGAPFQGHTGSVLSVAISPDDKHIVSGSEDKTIRVWDIEFLNKSHLSKAPAICFSSNPSCARLSASFLQDSSAPVSVVANEDGWVVGPDGQLLLWIPHNFHPVISPGSPSSPDGPDKRRELDLNGPSKPELLSKHTVLDSNGPSKPELPNRRTVLDSNGPSTPNFPDTLRGS</sequence>
<dbReference type="SMART" id="SM00320">
    <property type="entry name" value="WD40"/>
    <property type="match status" value="1"/>
</dbReference>
<feature type="region of interest" description="Disordered" evidence="4">
    <location>
        <begin position="124"/>
        <end position="191"/>
    </location>
</feature>
<dbReference type="AlphaFoldDB" id="A0A9P7F1I6"/>
<gene>
    <name evidence="5" type="ORF">F5147DRAFT_839268</name>
</gene>
<dbReference type="InterPro" id="IPR001680">
    <property type="entry name" value="WD40_rpt"/>
</dbReference>
<comment type="caution">
    <text evidence="5">The sequence shown here is derived from an EMBL/GenBank/DDBJ whole genome shotgun (WGS) entry which is preliminary data.</text>
</comment>
<evidence type="ECO:0000256" key="2">
    <source>
        <dbReference type="ARBA" id="ARBA00022737"/>
    </source>
</evidence>
<dbReference type="RefSeq" id="XP_041289432.1">
    <property type="nucleotide sequence ID" value="XM_041444203.1"/>
</dbReference>
<evidence type="ECO:0000313" key="6">
    <source>
        <dbReference type="Proteomes" id="UP000823399"/>
    </source>
</evidence>
<dbReference type="GeneID" id="64706462"/>
<dbReference type="InterPro" id="IPR036322">
    <property type="entry name" value="WD40_repeat_dom_sf"/>
</dbReference>
<evidence type="ECO:0000256" key="1">
    <source>
        <dbReference type="ARBA" id="ARBA00022574"/>
    </source>
</evidence>
<keyword evidence="6" id="KW-1185">Reference proteome</keyword>
<dbReference type="InterPro" id="IPR015943">
    <property type="entry name" value="WD40/YVTN_repeat-like_dom_sf"/>
</dbReference>
<evidence type="ECO:0000256" key="4">
    <source>
        <dbReference type="SAM" id="MobiDB-lite"/>
    </source>
</evidence>
<accession>A0A9P7F1I6</accession>